<dbReference type="Proteomes" id="UP000315389">
    <property type="component" value="Unassembled WGS sequence"/>
</dbReference>
<dbReference type="CDD" id="cd00093">
    <property type="entry name" value="HTH_XRE"/>
    <property type="match status" value="1"/>
</dbReference>
<keyword evidence="2" id="KW-1185">Reference proteome</keyword>
<dbReference type="AlphaFoldDB" id="A0A542ZB25"/>
<reference evidence="1 2" key="1">
    <citation type="submission" date="2019-06" db="EMBL/GenBank/DDBJ databases">
        <title>Sequencing the genomes of 1000 actinobacteria strains.</title>
        <authorList>
            <person name="Klenk H.-P."/>
        </authorList>
    </citation>
    <scope>NUCLEOTIDE SEQUENCE [LARGE SCALE GENOMIC DNA]</scope>
    <source>
        <strain evidence="1 2">DSM 4813</strain>
    </source>
</reference>
<dbReference type="InterPro" id="IPR001387">
    <property type="entry name" value="Cro/C1-type_HTH"/>
</dbReference>
<comment type="caution">
    <text evidence="1">The sequence shown here is derived from an EMBL/GenBank/DDBJ whole genome shotgun (WGS) entry which is preliminary data.</text>
</comment>
<evidence type="ECO:0000313" key="1">
    <source>
        <dbReference type="EMBL" id="TQL57491.1"/>
    </source>
</evidence>
<name>A0A542ZB25_RARFA</name>
<gene>
    <name evidence="1" type="ORF">FB461_2228</name>
</gene>
<protein>
    <recommendedName>
        <fullName evidence="3">Homeodomain-like domain-containing protein</fullName>
    </recommendedName>
</protein>
<sequence length="332" mass="35954">MQQDELFVAPELTAHDARTITDRLRTALDVTWQLIVDAYQGRAWKALGYGSWDDYCTSEFGNRRLPLPREERSEVVNSLRDAGLSQRAIMSATGLSKGTVSRSVALSSAPFGAVDSSTWIDGGEAPDDVLPRFEARAVARSLDAIGRKVVGLDGKVRPDDRATRREVLERRTEAARLHVIKKMSQPQIAASLGVSQATISNDLAAVSRLASEMDLTVEDLVAEAPTPQALAAFASIDTHPGAQLATTARHIMRDLDAGAQQLLHAVILADGWVEPGEKDAAVAVVVPQLADVMLVLARASAEISTTDILDHQLQLRWTRTIADVVDQLAHTK</sequence>
<dbReference type="EMBL" id="VFOS01000004">
    <property type="protein sequence ID" value="TQL57491.1"/>
    <property type="molecule type" value="Genomic_DNA"/>
</dbReference>
<dbReference type="Gene3D" id="1.10.10.60">
    <property type="entry name" value="Homeodomain-like"/>
    <property type="match status" value="1"/>
</dbReference>
<dbReference type="OrthoDB" id="3358527at2"/>
<dbReference type="RefSeq" id="WP_142122017.1">
    <property type="nucleotide sequence ID" value="NZ_BAAASV010000002.1"/>
</dbReference>
<proteinExistence type="predicted"/>
<accession>A0A542ZB25</accession>
<organism evidence="1 2">
    <name type="scientific">Rarobacter faecitabidus</name>
    <dbReference type="NCBI Taxonomy" id="13243"/>
    <lineage>
        <taxon>Bacteria</taxon>
        <taxon>Bacillati</taxon>
        <taxon>Actinomycetota</taxon>
        <taxon>Actinomycetes</taxon>
        <taxon>Micrococcales</taxon>
        <taxon>Rarobacteraceae</taxon>
        <taxon>Rarobacter</taxon>
    </lineage>
</organism>
<evidence type="ECO:0000313" key="2">
    <source>
        <dbReference type="Proteomes" id="UP000315389"/>
    </source>
</evidence>
<evidence type="ECO:0008006" key="3">
    <source>
        <dbReference type="Google" id="ProtNLM"/>
    </source>
</evidence>